<dbReference type="InterPro" id="IPR013559">
    <property type="entry name" value="YheO"/>
</dbReference>
<dbReference type="Proteomes" id="UP000659344">
    <property type="component" value="Unassembled WGS sequence"/>
</dbReference>
<dbReference type="PANTHER" id="PTHR35568:SF1">
    <property type="entry name" value="TRANSCRIPTIONAL REGULATOR DAUR"/>
    <property type="match status" value="1"/>
</dbReference>
<sequence length="223" mass="25092">MDEQRAILETYFPIASLITSIVGPKCEVVIHDIFNPEQSVIYLTNGHISGRKVGDGATDLVLKLLKGNLNQDQPFIANYIAEGPNGQKFRSSTYFIRNHKGELIGLMCINIDITQMKIAEEWIQHLLYGDSSVTPQVKEDPPEEKQVTEYLQGNVEDLLRHMIKTVLGKLDVTKDRLTSHEKQELVKALNNQGVFLLKGGVSEVARSLGISEPTVYRYLQKLK</sequence>
<gene>
    <name evidence="3" type="ORF">GCM10008013_05180</name>
</gene>
<feature type="domain" description="Transcriptional regulator DauR-like HTH" evidence="2">
    <location>
        <begin position="159"/>
        <end position="219"/>
    </location>
</feature>
<reference evidence="4" key="1">
    <citation type="journal article" date="2019" name="Int. J. Syst. Evol. Microbiol.">
        <title>The Global Catalogue of Microorganisms (GCM) 10K type strain sequencing project: providing services to taxonomists for standard genome sequencing and annotation.</title>
        <authorList>
            <consortium name="The Broad Institute Genomics Platform"/>
            <consortium name="The Broad Institute Genome Sequencing Center for Infectious Disease"/>
            <person name="Wu L."/>
            <person name="Ma J."/>
        </authorList>
    </citation>
    <scope>NUCLEOTIDE SEQUENCE [LARGE SCALE GENOMIC DNA]</scope>
    <source>
        <strain evidence="4">CGMCC 1.12769</strain>
    </source>
</reference>
<organism evidence="3 4">
    <name type="scientific">Paenibacillus segetis</name>
    <dbReference type="NCBI Taxonomy" id="1325360"/>
    <lineage>
        <taxon>Bacteria</taxon>
        <taxon>Bacillati</taxon>
        <taxon>Bacillota</taxon>
        <taxon>Bacilli</taxon>
        <taxon>Bacillales</taxon>
        <taxon>Paenibacillaceae</taxon>
        <taxon>Paenibacillus</taxon>
    </lineage>
</organism>
<evidence type="ECO:0000313" key="3">
    <source>
        <dbReference type="EMBL" id="GGH12639.1"/>
    </source>
</evidence>
<accession>A0ABQ1Y5P0</accession>
<comment type="caution">
    <text evidence="3">The sequence shown here is derived from an EMBL/GenBank/DDBJ whole genome shotgun (WGS) entry which is preliminary data.</text>
</comment>
<dbReference type="Pfam" id="PF08348">
    <property type="entry name" value="PAS_6"/>
    <property type="match status" value="1"/>
</dbReference>
<keyword evidence="4" id="KW-1185">Reference proteome</keyword>
<dbReference type="InterPro" id="IPR039446">
    <property type="entry name" value="DauR-like"/>
</dbReference>
<dbReference type="RefSeq" id="WP_188535525.1">
    <property type="nucleotide sequence ID" value="NZ_BMFT01000001.1"/>
</dbReference>
<evidence type="ECO:0000259" key="2">
    <source>
        <dbReference type="Pfam" id="PF13309"/>
    </source>
</evidence>
<evidence type="ECO:0000259" key="1">
    <source>
        <dbReference type="Pfam" id="PF08348"/>
    </source>
</evidence>
<dbReference type="EMBL" id="BMFT01000001">
    <property type="protein sequence ID" value="GGH12639.1"/>
    <property type="molecule type" value="Genomic_DNA"/>
</dbReference>
<feature type="domain" description="YheO-like" evidence="1">
    <location>
        <begin position="8"/>
        <end position="120"/>
    </location>
</feature>
<dbReference type="Pfam" id="PF13309">
    <property type="entry name" value="HTH_22"/>
    <property type="match status" value="1"/>
</dbReference>
<proteinExistence type="predicted"/>
<protein>
    <submittedName>
        <fullName evidence="3">Uncharacterized protein</fullName>
    </submittedName>
</protein>
<evidence type="ECO:0000313" key="4">
    <source>
        <dbReference type="Proteomes" id="UP000659344"/>
    </source>
</evidence>
<dbReference type="PANTHER" id="PTHR35568">
    <property type="entry name" value="TRANSCRIPTIONAL REGULATOR DAUR"/>
    <property type="match status" value="1"/>
</dbReference>
<name>A0ABQ1Y5P0_9BACL</name>
<dbReference type="InterPro" id="IPR039445">
    <property type="entry name" value="DauR-like_HTH"/>
</dbReference>